<dbReference type="Gene3D" id="2.40.260.10">
    <property type="entry name" value="Sortase"/>
    <property type="match status" value="1"/>
</dbReference>
<accession>A0A7W5B2J6</accession>
<dbReference type="InterPro" id="IPR005754">
    <property type="entry name" value="Sortase"/>
</dbReference>
<sequence length="278" mass="31671">MRVMRLGTIGKWLSLLVFLYAALRMIGIGWEYYDNSQSVNELQNLFHERPLQAVAWNIPLSLPVTQTGAGEEEQPAAVPEEDLCDDRCEEQRGRFAPLLELNPDIVGWIQLEGSTIDYPIVQAADNERYLTLNYKGEPSSAGSIFMDYRNDPGLTGRNTVLYGHRMKDGSMFGVLKHYVDLDYYKAHRTLRLDTPTDAYEVEVFAVYTTTTGVNYIETEFRDESAFGDFVQEIQQRSIYESDVQVTADDRIITLSTCDYSLDPSEGRFVVHGRLHRLG</sequence>
<reference evidence="4 5" key="1">
    <citation type="submission" date="2020-08" db="EMBL/GenBank/DDBJ databases">
        <title>Genomic Encyclopedia of Type Strains, Phase III (KMG-III): the genomes of soil and plant-associated and newly described type strains.</title>
        <authorList>
            <person name="Whitman W."/>
        </authorList>
    </citation>
    <scope>NUCLEOTIDE SEQUENCE [LARGE SCALE GENOMIC DNA]</scope>
    <source>
        <strain evidence="4 5">CECT 5862</strain>
    </source>
</reference>
<dbReference type="Proteomes" id="UP000570361">
    <property type="component" value="Unassembled WGS sequence"/>
</dbReference>
<dbReference type="RefSeq" id="WP_183602582.1">
    <property type="nucleotide sequence ID" value="NZ_JACHXK010000012.1"/>
</dbReference>
<evidence type="ECO:0000256" key="2">
    <source>
        <dbReference type="PIRSR" id="PIRSR605754-1"/>
    </source>
</evidence>
<name>A0A7W5B2J6_9BACL</name>
<comment type="caution">
    <text evidence="4">The sequence shown here is derived from an EMBL/GenBank/DDBJ whole genome shotgun (WGS) entry which is preliminary data.</text>
</comment>
<dbReference type="GO" id="GO:0016787">
    <property type="term" value="F:hydrolase activity"/>
    <property type="evidence" value="ECO:0007669"/>
    <property type="project" value="UniProtKB-KW"/>
</dbReference>
<evidence type="ECO:0000313" key="4">
    <source>
        <dbReference type="EMBL" id="MBB3112461.1"/>
    </source>
</evidence>
<protein>
    <submittedName>
        <fullName evidence="4">Sortase B</fullName>
        <ecNumber evidence="4">3.4.22.70</ecNumber>
    </submittedName>
</protein>
<dbReference type="SUPFAM" id="SSF63817">
    <property type="entry name" value="Sortase"/>
    <property type="match status" value="1"/>
</dbReference>
<keyword evidence="3" id="KW-0812">Transmembrane</keyword>
<feature type="active site" description="Proton donor/acceptor" evidence="2">
    <location>
        <position position="164"/>
    </location>
</feature>
<organism evidence="4 5">
    <name type="scientific">Paenibacillus phyllosphaerae</name>
    <dbReference type="NCBI Taxonomy" id="274593"/>
    <lineage>
        <taxon>Bacteria</taxon>
        <taxon>Bacillati</taxon>
        <taxon>Bacillota</taxon>
        <taxon>Bacilli</taxon>
        <taxon>Bacillales</taxon>
        <taxon>Paenibacillaceae</taxon>
        <taxon>Paenibacillus</taxon>
    </lineage>
</organism>
<dbReference type="Pfam" id="PF04203">
    <property type="entry name" value="Sortase"/>
    <property type="match status" value="1"/>
</dbReference>
<gene>
    <name evidence="4" type="ORF">FHS18_004562</name>
</gene>
<dbReference type="AlphaFoldDB" id="A0A7W5B2J6"/>
<evidence type="ECO:0000256" key="3">
    <source>
        <dbReference type="SAM" id="Phobius"/>
    </source>
</evidence>
<keyword evidence="5" id="KW-1185">Reference proteome</keyword>
<proteinExistence type="predicted"/>
<keyword evidence="3" id="KW-1133">Transmembrane helix</keyword>
<evidence type="ECO:0000256" key="1">
    <source>
        <dbReference type="ARBA" id="ARBA00022801"/>
    </source>
</evidence>
<dbReference type="EMBL" id="JACHXK010000012">
    <property type="protein sequence ID" value="MBB3112461.1"/>
    <property type="molecule type" value="Genomic_DNA"/>
</dbReference>
<dbReference type="CDD" id="cd05826">
    <property type="entry name" value="Sortase_B"/>
    <property type="match status" value="1"/>
</dbReference>
<dbReference type="EC" id="3.4.22.70" evidence="4"/>
<dbReference type="NCBIfam" id="TIGR03064">
    <property type="entry name" value="sortase_srtB"/>
    <property type="match status" value="1"/>
</dbReference>
<evidence type="ECO:0000313" key="5">
    <source>
        <dbReference type="Proteomes" id="UP000570361"/>
    </source>
</evidence>
<keyword evidence="3" id="KW-0472">Membrane</keyword>
<feature type="transmembrane region" description="Helical" evidence="3">
    <location>
        <begin position="12"/>
        <end position="33"/>
    </location>
</feature>
<dbReference type="InterPro" id="IPR023365">
    <property type="entry name" value="Sortase_dom-sf"/>
</dbReference>
<dbReference type="InterPro" id="IPR009835">
    <property type="entry name" value="SrtB"/>
</dbReference>
<feature type="active site" description="Acyl-thioester intermediate" evidence="2">
    <location>
        <position position="257"/>
    </location>
</feature>
<keyword evidence="1 4" id="KW-0378">Hydrolase</keyword>